<dbReference type="PROSITE" id="PS51122">
    <property type="entry name" value="CALPONIN_2"/>
    <property type="match status" value="1"/>
</dbReference>
<accession>A0A6P7TTZ4</accession>
<feature type="domain" description="Calponin-homology (CH)" evidence="3">
    <location>
        <begin position="24"/>
        <end position="140"/>
    </location>
</feature>
<dbReference type="GO" id="GO:0051015">
    <property type="term" value="F:actin filament binding"/>
    <property type="evidence" value="ECO:0007669"/>
    <property type="project" value="TreeGrafter"/>
</dbReference>
<dbReference type="Proteomes" id="UP000515154">
    <property type="component" value="Unplaced"/>
</dbReference>
<dbReference type="PANTHER" id="PTHR47385:SF14">
    <property type="entry name" value="TRANSGELIN"/>
    <property type="match status" value="1"/>
</dbReference>
<dbReference type="RefSeq" id="XP_029655223.1">
    <property type="nucleotide sequence ID" value="XM_029799363.2"/>
</dbReference>
<organism evidence="4 5">
    <name type="scientific">Octopus sinensis</name>
    <name type="common">East Asian common octopus</name>
    <dbReference type="NCBI Taxonomy" id="2607531"/>
    <lineage>
        <taxon>Eukaryota</taxon>
        <taxon>Metazoa</taxon>
        <taxon>Spiralia</taxon>
        <taxon>Lophotrochozoa</taxon>
        <taxon>Mollusca</taxon>
        <taxon>Cephalopoda</taxon>
        <taxon>Coleoidea</taxon>
        <taxon>Octopodiformes</taxon>
        <taxon>Octopoda</taxon>
        <taxon>Incirrata</taxon>
        <taxon>Octopodidae</taxon>
        <taxon>Octopus</taxon>
    </lineage>
</organism>
<proteinExistence type="inferred from homology"/>
<dbReference type="InterPro" id="IPR000557">
    <property type="entry name" value="Calponin_repeat"/>
</dbReference>
<keyword evidence="4" id="KW-1185">Reference proteome</keyword>
<dbReference type="InterPro" id="IPR050606">
    <property type="entry name" value="Calponin-like"/>
</dbReference>
<name>A0A6P7TTZ4_9MOLL</name>
<dbReference type="InterPro" id="IPR003096">
    <property type="entry name" value="SM22_calponin"/>
</dbReference>
<dbReference type="AlphaFoldDB" id="A0A6P7TTZ4"/>
<dbReference type="GO" id="GO:0015629">
    <property type="term" value="C:actin cytoskeleton"/>
    <property type="evidence" value="ECO:0007669"/>
    <property type="project" value="TreeGrafter"/>
</dbReference>
<evidence type="ECO:0000256" key="2">
    <source>
        <dbReference type="RuleBase" id="RU361224"/>
    </source>
</evidence>
<dbReference type="PROSITE" id="PS01052">
    <property type="entry name" value="CALPONIN_1"/>
    <property type="match status" value="1"/>
</dbReference>
<evidence type="ECO:0000313" key="4">
    <source>
        <dbReference type="Proteomes" id="UP000515154"/>
    </source>
</evidence>
<protein>
    <recommendedName>
        <fullName evidence="2">Transgelin</fullName>
    </recommendedName>
</protein>
<dbReference type="Gene3D" id="1.10.418.10">
    <property type="entry name" value="Calponin-like domain"/>
    <property type="match status" value="1"/>
</dbReference>
<reference evidence="5" key="1">
    <citation type="submission" date="2025-08" db="UniProtKB">
        <authorList>
            <consortium name="RefSeq"/>
        </authorList>
    </citation>
    <scope>IDENTIFICATION</scope>
</reference>
<dbReference type="Pfam" id="PF00307">
    <property type="entry name" value="CH"/>
    <property type="match status" value="1"/>
</dbReference>
<evidence type="ECO:0000313" key="5">
    <source>
        <dbReference type="RefSeq" id="XP_029655223.1"/>
    </source>
</evidence>
<dbReference type="SMART" id="SM00033">
    <property type="entry name" value="CH"/>
    <property type="match status" value="1"/>
</dbReference>
<dbReference type="PRINTS" id="PR00888">
    <property type="entry name" value="SM22CALPONIN"/>
</dbReference>
<dbReference type="InterPro" id="IPR001715">
    <property type="entry name" value="CH_dom"/>
</dbReference>
<dbReference type="Pfam" id="PF00402">
    <property type="entry name" value="Calponin"/>
    <property type="match status" value="1"/>
</dbReference>
<dbReference type="GO" id="GO:0007015">
    <property type="term" value="P:actin filament organization"/>
    <property type="evidence" value="ECO:0007669"/>
    <property type="project" value="TreeGrafter"/>
</dbReference>
<gene>
    <name evidence="5" type="primary">LOC115228887</name>
</gene>
<dbReference type="InterPro" id="IPR036872">
    <property type="entry name" value="CH_dom_sf"/>
</dbReference>
<dbReference type="SUPFAM" id="SSF47576">
    <property type="entry name" value="Calponin-homology domain, CH-domain"/>
    <property type="match status" value="1"/>
</dbReference>
<evidence type="ECO:0000256" key="1">
    <source>
        <dbReference type="ARBA" id="ARBA00009631"/>
    </source>
</evidence>
<comment type="similarity">
    <text evidence="1 2">Belongs to the calponin family.</text>
</comment>
<dbReference type="PANTHER" id="PTHR47385">
    <property type="entry name" value="CALPONIN"/>
    <property type="match status" value="1"/>
</dbReference>
<dbReference type="PROSITE" id="PS50021">
    <property type="entry name" value="CH"/>
    <property type="match status" value="1"/>
</dbReference>
<sequence length="197" mass="21545">MNNRAKKCGISADVQAKVDSKYDEALASEGLQWIHDVLEKHGDPQEFDVSGNRANFESVLSDGYLLAKLISVLNPGCISSNKLSKRPTMTFKKMELIEMFLSKIKTYGVPDHELFATIDLTEAQNLNQVVVCLQGLGRKARANGEIGFGPQESQANVRTFTEEQLNAGNSVISLQYGSNKGASQAGMSFGKSRKILD</sequence>
<dbReference type="KEGG" id="osn:115228887"/>
<evidence type="ECO:0000259" key="3">
    <source>
        <dbReference type="PROSITE" id="PS50021"/>
    </source>
</evidence>